<evidence type="ECO:0000313" key="2">
    <source>
        <dbReference type="Proteomes" id="UP000790377"/>
    </source>
</evidence>
<keyword evidence="2" id="KW-1185">Reference proteome</keyword>
<proteinExistence type="predicted"/>
<organism evidence="1 2">
    <name type="scientific">Hygrophoropsis aurantiaca</name>
    <dbReference type="NCBI Taxonomy" id="72124"/>
    <lineage>
        <taxon>Eukaryota</taxon>
        <taxon>Fungi</taxon>
        <taxon>Dikarya</taxon>
        <taxon>Basidiomycota</taxon>
        <taxon>Agaricomycotina</taxon>
        <taxon>Agaricomycetes</taxon>
        <taxon>Agaricomycetidae</taxon>
        <taxon>Boletales</taxon>
        <taxon>Coniophorineae</taxon>
        <taxon>Hygrophoropsidaceae</taxon>
        <taxon>Hygrophoropsis</taxon>
    </lineage>
</organism>
<name>A0ACB8AG78_9AGAM</name>
<gene>
    <name evidence="1" type="ORF">BJ138DRAFT_1005667</name>
</gene>
<reference evidence="1" key="1">
    <citation type="journal article" date="2021" name="New Phytol.">
        <title>Evolutionary innovations through gain and loss of genes in the ectomycorrhizal Boletales.</title>
        <authorList>
            <person name="Wu G."/>
            <person name="Miyauchi S."/>
            <person name="Morin E."/>
            <person name="Kuo A."/>
            <person name="Drula E."/>
            <person name="Varga T."/>
            <person name="Kohler A."/>
            <person name="Feng B."/>
            <person name="Cao Y."/>
            <person name="Lipzen A."/>
            <person name="Daum C."/>
            <person name="Hundley H."/>
            <person name="Pangilinan J."/>
            <person name="Johnson J."/>
            <person name="Barry K."/>
            <person name="LaButti K."/>
            <person name="Ng V."/>
            <person name="Ahrendt S."/>
            <person name="Min B."/>
            <person name="Choi I.G."/>
            <person name="Park H."/>
            <person name="Plett J.M."/>
            <person name="Magnuson J."/>
            <person name="Spatafora J.W."/>
            <person name="Nagy L.G."/>
            <person name="Henrissat B."/>
            <person name="Grigoriev I.V."/>
            <person name="Yang Z.L."/>
            <person name="Xu J."/>
            <person name="Martin F.M."/>
        </authorList>
    </citation>
    <scope>NUCLEOTIDE SEQUENCE</scope>
    <source>
        <strain evidence="1">ATCC 28755</strain>
    </source>
</reference>
<protein>
    <submittedName>
        <fullName evidence="1">Uncharacterized protein</fullName>
    </submittedName>
</protein>
<accession>A0ACB8AG78</accession>
<dbReference type="EMBL" id="MU267664">
    <property type="protein sequence ID" value="KAH7911911.1"/>
    <property type="molecule type" value="Genomic_DNA"/>
</dbReference>
<dbReference type="Proteomes" id="UP000790377">
    <property type="component" value="Unassembled WGS sequence"/>
</dbReference>
<evidence type="ECO:0000313" key="1">
    <source>
        <dbReference type="EMBL" id="KAH7911911.1"/>
    </source>
</evidence>
<sequence>MTDLASFNVTYFPSGQHNLKIVSEIPVQSNNPHEASSTSESGQTQDPNNTVSVLRLFYPANSVNPASQPVGGSEFYAAPLNLSGARNVTMEYSVFFPADFIWVKGGKLPGLYGGHIGCSGGAAARTCFSTRLMWRPHGAGELYLYAPKDKQTAALCSDPQSVCDATYGLSVGRGSFHYTPGAWTFLRQNVVLNMPGQQDGIFTLEVNGIRVINRTDIFYRDVSSQHNTFFGGHGEQYATPKDQYTWFANFSITRHL</sequence>
<comment type="caution">
    <text evidence="1">The sequence shown here is derived from an EMBL/GenBank/DDBJ whole genome shotgun (WGS) entry which is preliminary data.</text>
</comment>